<comment type="caution">
    <text evidence="3">The sequence shown here is derived from an EMBL/GenBank/DDBJ whole genome shotgun (WGS) entry which is preliminary data.</text>
</comment>
<keyword evidence="2" id="KW-1133">Transmembrane helix</keyword>
<reference evidence="3 4" key="2">
    <citation type="submission" date="2017-09" db="EMBL/GenBank/DDBJ databases">
        <title>Extensive intraspecific genome diversity in a model arbuscular mycorrhizal fungus.</title>
        <authorList>
            <person name="Chen E.C."/>
            <person name="Morin E."/>
            <person name="Beaudet D."/>
            <person name="Noel J."/>
            <person name="Ndikumana S."/>
            <person name="Charron P."/>
            <person name="St-Onge C."/>
            <person name="Giorgi J."/>
            <person name="Grigoriev I.V."/>
            <person name="Roux C."/>
            <person name="Martin F.M."/>
            <person name="Corradi N."/>
        </authorList>
    </citation>
    <scope>NUCLEOTIDE SEQUENCE [LARGE SCALE GENOMIC DNA]</scope>
    <source>
        <strain evidence="3 4">A5</strain>
    </source>
</reference>
<evidence type="ECO:0000313" key="4">
    <source>
        <dbReference type="Proteomes" id="UP000232722"/>
    </source>
</evidence>
<evidence type="ECO:0000256" key="1">
    <source>
        <dbReference type="SAM" id="MobiDB-lite"/>
    </source>
</evidence>
<protein>
    <submittedName>
        <fullName evidence="3">Uncharacterized protein</fullName>
    </submittedName>
</protein>
<name>A0A2N0NGB0_9GLOM</name>
<keyword evidence="2" id="KW-0812">Transmembrane</keyword>
<keyword evidence="2" id="KW-0472">Membrane</keyword>
<feature type="compositionally biased region" description="Low complexity" evidence="1">
    <location>
        <begin position="118"/>
        <end position="127"/>
    </location>
</feature>
<dbReference type="EMBL" id="LLXJ01007661">
    <property type="protein sequence ID" value="PKB93609.1"/>
    <property type="molecule type" value="Genomic_DNA"/>
</dbReference>
<accession>A0A2N0NGB0</accession>
<evidence type="ECO:0000313" key="3">
    <source>
        <dbReference type="EMBL" id="PKB93609.1"/>
    </source>
</evidence>
<gene>
    <name evidence="3" type="ORF">RhiirA5_440829</name>
</gene>
<organism evidence="3 4">
    <name type="scientific">Rhizophagus irregularis</name>
    <dbReference type="NCBI Taxonomy" id="588596"/>
    <lineage>
        <taxon>Eukaryota</taxon>
        <taxon>Fungi</taxon>
        <taxon>Fungi incertae sedis</taxon>
        <taxon>Mucoromycota</taxon>
        <taxon>Glomeromycotina</taxon>
        <taxon>Glomeromycetes</taxon>
        <taxon>Glomerales</taxon>
        <taxon>Glomeraceae</taxon>
        <taxon>Rhizophagus</taxon>
    </lineage>
</organism>
<feature type="region of interest" description="Disordered" evidence="1">
    <location>
        <begin position="113"/>
        <end position="133"/>
    </location>
</feature>
<sequence>MRILPKSARETKEQFFGKRGWTLHTILIFTKNNDKMKLDVRTYDYWSTDTKQDACWLFLEPGKAKTTIDSHHASISHAIKRYVRIGYDIKGGQDIVEAGKNLAGTYFANIKPNRNENNENSGQMNNNTREKKKPKVKTISGISKYFYWEWPTEQGGHALYHNVDHLPIMIYVKFEALFQAINVLTIYVKLFYLIVSFINKLI</sequence>
<feature type="transmembrane region" description="Helical" evidence="2">
    <location>
        <begin position="176"/>
        <end position="198"/>
    </location>
</feature>
<reference evidence="3 4" key="1">
    <citation type="submission" date="2016-04" db="EMBL/GenBank/DDBJ databases">
        <title>Genome analyses suggest a sexual origin of heterokaryosis in a supposedly ancient asexual fungus.</title>
        <authorList>
            <person name="Ropars J."/>
            <person name="Sedzielewska K."/>
            <person name="Noel J."/>
            <person name="Charron P."/>
            <person name="Farinelli L."/>
            <person name="Marton T."/>
            <person name="Kruger M."/>
            <person name="Pelin A."/>
            <person name="Brachmann A."/>
            <person name="Corradi N."/>
        </authorList>
    </citation>
    <scope>NUCLEOTIDE SEQUENCE [LARGE SCALE GENOMIC DNA]</scope>
    <source>
        <strain evidence="3 4">A5</strain>
    </source>
</reference>
<proteinExistence type="predicted"/>
<evidence type="ECO:0000256" key="2">
    <source>
        <dbReference type="SAM" id="Phobius"/>
    </source>
</evidence>
<dbReference type="Proteomes" id="UP000232722">
    <property type="component" value="Unassembled WGS sequence"/>
</dbReference>
<dbReference type="VEuPathDB" id="FungiDB:FUN_006126"/>
<dbReference type="AlphaFoldDB" id="A0A2N0NGB0"/>